<dbReference type="InterPro" id="IPR011701">
    <property type="entry name" value="MFS"/>
</dbReference>
<evidence type="ECO:0000256" key="6">
    <source>
        <dbReference type="ARBA" id="ARBA00024338"/>
    </source>
</evidence>
<evidence type="ECO:0000256" key="5">
    <source>
        <dbReference type="ARBA" id="ARBA00023136"/>
    </source>
</evidence>
<feature type="transmembrane region" description="Helical" evidence="7">
    <location>
        <begin position="76"/>
        <end position="96"/>
    </location>
</feature>
<keyword evidence="3 7" id="KW-0812">Transmembrane</keyword>
<feature type="transmembrane region" description="Helical" evidence="7">
    <location>
        <begin position="440"/>
        <end position="458"/>
    </location>
</feature>
<protein>
    <recommendedName>
        <fullName evidence="9">Major facilitator superfamily (MFS) profile domain-containing protein</fullName>
    </recommendedName>
</protein>
<dbReference type="GO" id="GO:0016020">
    <property type="term" value="C:membrane"/>
    <property type="evidence" value="ECO:0007669"/>
    <property type="project" value="UniProtKB-SubCell"/>
</dbReference>
<organism evidence="8">
    <name type="scientific">Xenopus tropicalis</name>
    <name type="common">Western clawed frog</name>
    <name type="synonym">Silurana tropicalis</name>
    <dbReference type="NCBI Taxonomy" id="8364"/>
    <lineage>
        <taxon>Eukaryota</taxon>
        <taxon>Metazoa</taxon>
        <taxon>Chordata</taxon>
        <taxon>Craniata</taxon>
        <taxon>Vertebrata</taxon>
        <taxon>Euteleostomi</taxon>
        <taxon>Amphibia</taxon>
        <taxon>Batrachia</taxon>
        <taxon>Anura</taxon>
        <taxon>Pipoidea</taxon>
        <taxon>Pipidae</taxon>
        <taxon>Xenopodinae</taxon>
        <taxon>Xenopus</taxon>
        <taxon>Silurana</taxon>
    </lineage>
</organism>
<reference evidence="8" key="2">
    <citation type="submission" date="2021-03" db="UniProtKB">
        <authorList>
            <consortium name="Ensembl"/>
        </authorList>
    </citation>
    <scope>IDENTIFICATION</scope>
</reference>
<evidence type="ECO:0000256" key="2">
    <source>
        <dbReference type="ARBA" id="ARBA00022448"/>
    </source>
</evidence>
<proteinExistence type="inferred from homology"/>
<dbReference type="GO" id="GO:0022857">
    <property type="term" value="F:transmembrane transporter activity"/>
    <property type="evidence" value="ECO:0007669"/>
    <property type="project" value="InterPro"/>
</dbReference>
<dbReference type="InParanoid" id="A0A803JHY5"/>
<feature type="transmembrane region" description="Helical" evidence="7">
    <location>
        <begin position="237"/>
        <end position="256"/>
    </location>
</feature>
<evidence type="ECO:0000256" key="3">
    <source>
        <dbReference type="ARBA" id="ARBA00022692"/>
    </source>
</evidence>
<dbReference type="SUPFAM" id="SSF103473">
    <property type="entry name" value="MFS general substrate transporter"/>
    <property type="match status" value="1"/>
</dbReference>
<evidence type="ECO:0008006" key="9">
    <source>
        <dbReference type="Google" id="ProtNLM"/>
    </source>
</evidence>
<feature type="transmembrane region" description="Helical" evidence="7">
    <location>
        <begin position="478"/>
        <end position="496"/>
    </location>
</feature>
<name>A0A803JHY5_XENTR</name>
<accession>A0A803JHY5</accession>
<keyword evidence="5 7" id="KW-0472">Membrane</keyword>
<keyword evidence="4 7" id="KW-1133">Transmembrane helix</keyword>
<dbReference type="InterPro" id="IPR044770">
    <property type="entry name" value="MFS_spinster-like"/>
</dbReference>
<dbReference type="InterPro" id="IPR036259">
    <property type="entry name" value="MFS_trans_sf"/>
</dbReference>
<dbReference type="PANTHER" id="PTHR23505:SF98">
    <property type="entry name" value="PROTEIN SPINSTER HOMOLOG 1-LIKE"/>
    <property type="match status" value="1"/>
</dbReference>
<evidence type="ECO:0000256" key="4">
    <source>
        <dbReference type="ARBA" id="ARBA00022989"/>
    </source>
</evidence>
<dbReference type="GeneTree" id="ENSGT00390000005976"/>
<reference evidence="8" key="1">
    <citation type="journal article" date="2010" name="Science">
        <title>The genome of the Western clawed frog Xenopus tropicalis.</title>
        <authorList>
            <person name="Hellsten U."/>
            <person name="Harland R.M."/>
            <person name="Gilchrist M.J."/>
            <person name="Hendrix D."/>
            <person name="Jurka J."/>
            <person name="Kapitonov V."/>
            <person name="Ovcharenko I."/>
            <person name="Putnam N.H."/>
            <person name="Shu S."/>
            <person name="Taher L."/>
            <person name="Blitz I.L."/>
            <person name="Blumberg B."/>
            <person name="Dichmann D.S."/>
            <person name="Dubchak I."/>
            <person name="Amaya E."/>
            <person name="Detter J.C."/>
            <person name="Fletcher R."/>
            <person name="Gerhard D.S."/>
            <person name="Goodstein D."/>
            <person name="Graves T."/>
            <person name="Grigoriev I.V."/>
            <person name="Grimwood J."/>
            <person name="Kawashima T."/>
            <person name="Lindquist E."/>
            <person name="Lucas S.M."/>
            <person name="Mead P.E."/>
            <person name="Mitros T."/>
            <person name="Ogino H."/>
            <person name="Ohta Y."/>
            <person name="Poliakov A.V."/>
            <person name="Pollet N."/>
            <person name="Robert J."/>
            <person name="Salamov A."/>
            <person name="Sater A.K."/>
            <person name="Schmutz J."/>
            <person name="Terry A."/>
            <person name="Vize P.D."/>
            <person name="Warren W.C."/>
            <person name="Wells D."/>
            <person name="Wills A."/>
            <person name="Wilson R.K."/>
            <person name="Zimmerman L.B."/>
            <person name="Zorn A.M."/>
            <person name="Grainger R."/>
            <person name="Grammer T."/>
            <person name="Khokha M.K."/>
            <person name="Richardson P.M."/>
            <person name="Rokhsar D.S."/>
        </authorList>
    </citation>
    <scope>NUCLEOTIDE SEQUENCE [LARGE SCALE GENOMIC DNA]</scope>
    <source>
        <strain evidence="8">Nigerian</strain>
    </source>
</reference>
<feature type="transmembrane region" description="Helical" evidence="7">
    <location>
        <begin position="208"/>
        <end position="231"/>
    </location>
</feature>
<dbReference type="AlphaFoldDB" id="A0A803JHY5"/>
<evidence type="ECO:0000256" key="7">
    <source>
        <dbReference type="SAM" id="Phobius"/>
    </source>
</evidence>
<feature type="transmembrane region" description="Helical" evidence="7">
    <location>
        <begin position="143"/>
        <end position="163"/>
    </location>
</feature>
<keyword evidence="2" id="KW-0813">Transport</keyword>
<feature type="transmembrane region" description="Helical" evidence="7">
    <location>
        <begin position="403"/>
        <end position="428"/>
    </location>
</feature>
<dbReference type="PANTHER" id="PTHR23505">
    <property type="entry name" value="SPINSTER"/>
    <property type="match status" value="1"/>
</dbReference>
<feature type="transmembrane region" description="Helical" evidence="7">
    <location>
        <begin position="117"/>
        <end position="137"/>
    </location>
</feature>
<dbReference type="Gene3D" id="1.20.1250.20">
    <property type="entry name" value="MFS general substrate transporter like domains"/>
    <property type="match status" value="1"/>
</dbReference>
<feature type="transmembrane region" description="Helical" evidence="7">
    <location>
        <begin position="291"/>
        <end position="312"/>
    </location>
</feature>
<dbReference type="Ensembl" id="ENSXETT00000119632">
    <property type="protein sequence ID" value="ENSXETP00000107500"/>
    <property type="gene ID" value="ENSXETG00000046887"/>
</dbReference>
<evidence type="ECO:0000313" key="8">
    <source>
        <dbReference type="Ensembl" id="ENSXETP00000107500"/>
    </source>
</evidence>
<feature type="transmembrane region" description="Helical" evidence="7">
    <location>
        <begin position="370"/>
        <end position="397"/>
    </location>
</feature>
<evidence type="ECO:0000256" key="1">
    <source>
        <dbReference type="ARBA" id="ARBA00004141"/>
    </source>
</evidence>
<comment type="similarity">
    <text evidence="6">Belongs to the major facilitator superfamily. Spinster (TC 2.A.1.49) family.</text>
</comment>
<sequence>MSKHHNMNFPFIYQKILSIYHFIYGKIYNFSYYISPKRVQHDTDQFHIGKEDIEKQEEEKEEKEEPTSPKFTKCCAFFLIFSLAFLMAVNTMDDIIYESVLPYIKAEYGMNNVHSKIITMMFIASCAIFAPVFFYFWNTFSGLRVLFGAIALMIMFGVGSTYVPKKEFWIFMCLRSLLDSVKVDYMASTPALIADLFDDDIRIAMQTLLYVLNTIGCLLGTIGGSYIANYIGSDWRMALRVAPLLDLAALGLLAAVTRKPGRGGMKHKADIHQKKTTLRSDYLDLVSNRSLVFVCVGFALSGFVTRGMSIYAPTLLNTTRIMANTTWTCVTTDCTFDESLTYGLGKCLSTASGIIIGVEINKHFQKRNPYGAPVVCAVALLVSVPLLCIGLLLVGISTVASQILFFISGICLAVNKVLVNEIILMVVLPNRRGWSFTEKATLGWLGNVGGEYVLYWASKLLEIKFPHSELIQNHRMEFLLFIYPLVALIGAGYFLLTAKYLKKDAEKVTQFLNTPTIDEEQPEIP</sequence>
<dbReference type="Pfam" id="PF07690">
    <property type="entry name" value="MFS_1"/>
    <property type="match status" value="1"/>
</dbReference>
<comment type="subcellular location">
    <subcellularLocation>
        <location evidence="1">Membrane</location>
        <topology evidence="1">Multi-pass membrane protein</topology>
    </subcellularLocation>
</comment>